<dbReference type="SUPFAM" id="SSF55785">
    <property type="entry name" value="PYP-like sensor domain (PAS domain)"/>
    <property type="match status" value="1"/>
</dbReference>
<protein>
    <submittedName>
        <fullName evidence="9">Putative LOV domain-containing protein</fullName>
    </submittedName>
</protein>
<dbReference type="NCBIfam" id="TIGR00229">
    <property type="entry name" value="sensory_box"/>
    <property type="match status" value="1"/>
</dbReference>
<feature type="region of interest" description="Disordered" evidence="7">
    <location>
        <begin position="1"/>
        <end position="27"/>
    </location>
</feature>
<dbReference type="GO" id="GO:0005634">
    <property type="term" value="C:nucleus"/>
    <property type="evidence" value="ECO:0007669"/>
    <property type="project" value="TreeGrafter"/>
</dbReference>
<dbReference type="AlphaFoldDB" id="A0A126WWG4"/>
<dbReference type="Pfam" id="PF13426">
    <property type="entry name" value="PAS_9"/>
    <property type="match status" value="1"/>
</dbReference>
<accession>A0A126WWG4</accession>
<evidence type="ECO:0000313" key="9">
    <source>
        <dbReference type="EMBL" id="AML76796.1"/>
    </source>
</evidence>
<dbReference type="CDD" id="cd00130">
    <property type="entry name" value="PAS"/>
    <property type="match status" value="1"/>
</dbReference>
<dbReference type="GO" id="GO:0009881">
    <property type="term" value="F:photoreceptor activity"/>
    <property type="evidence" value="ECO:0007669"/>
    <property type="project" value="UniProtKB-KW"/>
</dbReference>
<dbReference type="PROSITE" id="PS50112">
    <property type="entry name" value="PAS"/>
    <property type="match status" value="1"/>
</dbReference>
<dbReference type="InterPro" id="IPR035965">
    <property type="entry name" value="PAS-like_dom_sf"/>
</dbReference>
<evidence type="ECO:0000256" key="2">
    <source>
        <dbReference type="ARBA" id="ARBA00022606"/>
    </source>
</evidence>
<sequence length="137" mass="15186">MTSSMESGVESTRTLGDSSNTTEPSVPRVSQELMDVLSTLQQTFVVSDATRQDCPIMYANAWFFSMTGYSAKEVIGRNCRFLQEPDTDKAKLAKISEDVKTGKSHCGRLLNYKKDVTSFWNLLTITPIKDDSGKDAS</sequence>
<evidence type="ECO:0000256" key="1">
    <source>
        <dbReference type="ARBA" id="ARBA00022543"/>
    </source>
</evidence>
<name>A0A126WWG4_9ASPA</name>
<evidence type="ECO:0000256" key="4">
    <source>
        <dbReference type="ARBA" id="ARBA00022643"/>
    </source>
</evidence>
<proteinExistence type="evidence at transcript level"/>
<dbReference type="InterPro" id="IPR000014">
    <property type="entry name" value="PAS"/>
</dbReference>
<dbReference type="PANTHER" id="PTHR47429">
    <property type="entry name" value="PROTEIN TWIN LOV 1"/>
    <property type="match status" value="1"/>
</dbReference>
<feature type="domain" description="PAS" evidence="8">
    <location>
        <begin position="29"/>
        <end position="102"/>
    </location>
</feature>
<dbReference type="EMBL" id="KU698695">
    <property type="protein sequence ID" value="AML76796.1"/>
    <property type="molecule type" value="mRNA"/>
</dbReference>
<feature type="compositionally biased region" description="Polar residues" evidence="7">
    <location>
        <begin position="1"/>
        <end position="24"/>
    </location>
</feature>
<keyword evidence="5" id="KW-0157">Chromophore</keyword>
<dbReference type="PANTHER" id="PTHR47429:SF8">
    <property type="entry name" value="PHOTOTROPIN-1-LIKE"/>
    <property type="match status" value="1"/>
</dbReference>
<evidence type="ECO:0000259" key="8">
    <source>
        <dbReference type="PROSITE" id="PS50112"/>
    </source>
</evidence>
<keyword evidence="3" id="KW-0285">Flavoprotein</keyword>
<keyword evidence="4" id="KW-0288">FMN</keyword>
<organism evidence="9">
    <name type="scientific">Phycella sp. BC-2016</name>
    <dbReference type="NCBI Taxonomy" id="1799613"/>
    <lineage>
        <taxon>Eukaryota</taxon>
        <taxon>Viridiplantae</taxon>
        <taxon>Streptophyta</taxon>
        <taxon>Embryophyta</taxon>
        <taxon>Tracheophyta</taxon>
        <taxon>Spermatophyta</taxon>
        <taxon>Magnoliopsida</taxon>
        <taxon>Liliopsida</taxon>
        <taxon>Asparagales</taxon>
        <taxon>Amaryllidaceae</taxon>
        <taxon>Amaryllidoideae</taxon>
        <taxon>Hippeastreae</taxon>
        <taxon>Phycella</taxon>
    </lineage>
</organism>
<dbReference type="Gene3D" id="3.30.450.20">
    <property type="entry name" value="PAS domain"/>
    <property type="match status" value="1"/>
</dbReference>
<evidence type="ECO:0000256" key="7">
    <source>
        <dbReference type="SAM" id="MobiDB-lite"/>
    </source>
</evidence>
<evidence type="ECO:0000256" key="3">
    <source>
        <dbReference type="ARBA" id="ARBA00022630"/>
    </source>
</evidence>
<evidence type="ECO:0000256" key="6">
    <source>
        <dbReference type="ARBA" id="ARBA00023170"/>
    </source>
</evidence>
<keyword evidence="1" id="KW-0600">Photoreceptor protein</keyword>
<keyword evidence="2" id="KW-0716">Sensory transduction</keyword>
<reference evidence="9" key="1">
    <citation type="journal article" date="2016" name="Proc. Natl. Acad. Sci. U.S.A.">
        <title>Functional and topological diversity of LOV domain photoreceptors.</title>
        <authorList>
            <person name="Glantz S.T."/>
            <person name="Carpenter E.J."/>
            <person name="Melkonian M."/>
            <person name="Gardner K.H."/>
            <person name="Boyden E.S."/>
            <person name="Wong G.K."/>
            <person name="Chow B.Y."/>
        </authorList>
    </citation>
    <scope>NUCLEOTIDE SEQUENCE</scope>
    <source>
        <strain evidence="9">DMIN_2005568</strain>
    </source>
</reference>
<evidence type="ECO:0000256" key="5">
    <source>
        <dbReference type="ARBA" id="ARBA00022991"/>
    </source>
</evidence>
<keyword evidence="6" id="KW-0675">Receptor</keyword>